<dbReference type="InterPro" id="IPR006935">
    <property type="entry name" value="Helicase/UvrB_N"/>
</dbReference>
<accession>F3QHN5</accession>
<feature type="domain" description="Helicase ATP-binding" evidence="2">
    <location>
        <begin position="198"/>
        <end position="401"/>
    </location>
</feature>
<evidence type="ECO:0000256" key="1">
    <source>
        <dbReference type="SAM" id="MobiDB-lite"/>
    </source>
</evidence>
<dbReference type="GeneID" id="43347955"/>
<dbReference type="Pfam" id="PF08463">
    <property type="entry name" value="EcoEI_R_C"/>
    <property type="match status" value="1"/>
</dbReference>
<dbReference type="OrthoDB" id="9804086at2"/>
<dbReference type="CDD" id="cd18032">
    <property type="entry name" value="DEXHc_RE_I_III_res"/>
    <property type="match status" value="1"/>
</dbReference>
<dbReference type="PANTHER" id="PTHR47396">
    <property type="entry name" value="TYPE I RESTRICTION ENZYME ECOKI R PROTEIN"/>
    <property type="match status" value="1"/>
</dbReference>
<dbReference type="InterPro" id="IPR014001">
    <property type="entry name" value="Helicase_ATP-bd"/>
</dbReference>
<evidence type="ECO:0000259" key="2">
    <source>
        <dbReference type="PROSITE" id="PS51192"/>
    </source>
</evidence>
<dbReference type="PROSITE" id="PS51192">
    <property type="entry name" value="HELICASE_ATP_BIND_1"/>
    <property type="match status" value="1"/>
</dbReference>
<evidence type="ECO:0000313" key="4">
    <source>
        <dbReference type="Proteomes" id="UP000005156"/>
    </source>
</evidence>
<dbReference type="GO" id="GO:0003677">
    <property type="term" value="F:DNA binding"/>
    <property type="evidence" value="ECO:0007669"/>
    <property type="project" value="InterPro"/>
</dbReference>
<dbReference type="Gene3D" id="3.40.50.300">
    <property type="entry name" value="P-loop containing nucleotide triphosphate hydrolases"/>
    <property type="match status" value="2"/>
</dbReference>
<name>F3QHN5_9BURK</name>
<dbReference type="InterPro" id="IPR027417">
    <property type="entry name" value="P-loop_NTPase"/>
</dbReference>
<dbReference type="Pfam" id="PF04851">
    <property type="entry name" value="ResIII"/>
    <property type="match status" value="1"/>
</dbReference>
<organism evidence="3 4">
    <name type="scientific">Parasutterella excrementihominis YIT 11859</name>
    <dbReference type="NCBI Taxonomy" id="762966"/>
    <lineage>
        <taxon>Bacteria</taxon>
        <taxon>Pseudomonadati</taxon>
        <taxon>Pseudomonadota</taxon>
        <taxon>Betaproteobacteria</taxon>
        <taxon>Burkholderiales</taxon>
        <taxon>Sutterellaceae</taxon>
        <taxon>Parasutterella</taxon>
    </lineage>
</organism>
<feature type="region of interest" description="Disordered" evidence="1">
    <location>
        <begin position="1"/>
        <end position="31"/>
    </location>
</feature>
<dbReference type="HOGENOM" id="CLU_007363_1_0_4"/>
<sequence>MDSKRKISEDVSENTSSDQSQSRALTTPKKELLPEQKARVWIDRELEEAGWKVVDRSEYTPDLEAAAIREVLMTGNKEADYILMLGGKAVAVVEAKKSDIPLDDPHLIQQAEGYTTRLLKWFPAFEKPLKLVYVSNGKEIAFRDFHVPNSEYEQIETFHRPKDIVEKLNLPGYFDGLPYLSPKRLRDCQYHAIKNLEKSFKEGKEKALIVLATGAGKTFTACTICYRMLSFTKARRILFLVDRNNLGTGAKQEFQSFNLTQTGKNFSEIFAVEKLGRQNAEDKAEDAKSLKSKEKAGKVVISTIQRLYAQLTGQPEEVSEENEDSGMGHKEGEVVEVPKNAMLPPDYFDLIIIDECHRSIYSDWKKVLDYFSSARKIGMTATPIPETLAFFDKNQVANYTLEQSILDGVNVPGRILRIKTKIGENGGTVKKGEHVNSINVETKEVSNQTASEEKEYKKTDLNRSVVVRDQIRKVLQEYKDSVYTKMYPDREPNFDYLPKTLIFAESDIHASLIVEVAKEVFGREDDRFVQKITYSVDDCAERIQSFKRDVDFRIAVTVTLIATGTDVKPLEVLMFLSDVHSETLYTQMKGRGVRTISDEQLREVTPNAHGKELYYLIDAVGVTESEKHVASLSSGDGAGGGKTLNPTLKILLEWLSLGYVSDENLSLLAVKLLAIRKRCDPEDLVELYKVFPITLEDFAEKIMNALDSGKLPPFISPSNDNTERMDLVRVLLENKKARRILLGIARGFIKDLVDQKDEVISSGFSIEDAKKSTEAFESYVRLHKDDIEALRYIYNSEDGKLSHAVLQDLKSKLSAGLEGFGISRLWNDYALVQDDDTEVAKTTKEEITELIQLVRFAYGMIKRLVPLTSNYAQRFELWCGQKQRDLPMTPAQRELFKKIALYIAQNGGCSFKTLKEAIPDLATDLVRELGNAKAANEQIFSLNEFILKTA</sequence>
<feature type="compositionally biased region" description="Polar residues" evidence="1">
    <location>
        <begin position="13"/>
        <end position="25"/>
    </location>
</feature>
<dbReference type="RefSeq" id="WP_008863498.1">
    <property type="nucleotide sequence ID" value="NZ_GL883681.1"/>
</dbReference>
<dbReference type="GO" id="GO:0016787">
    <property type="term" value="F:hydrolase activity"/>
    <property type="evidence" value="ECO:0007669"/>
    <property type="project" value="InterPro"/>
</dbReference>
<dbReference type="Proteomes" id="UP000005156">
    <property type="component" value="Unassembled WGS sequence"/>
</dbReference>
<evidence type="ECO:0000313" key="3">
    <source>
        <dbReference type="EMBL" id="EGG57142.1"/>
    </source>
</evidence>
<gene>
    <name evidence="3" type="ORF">HMPREF9439_00432</name>
</gene>
<dbReference type="AlphaFoldDB" id="F3QHN5"/>
<dbReference type="eggNOG" id="COG4096">
    <property type="taxonomic scope" value="Bacteria"/>
</dbReference>
<dbReference type="EMBL" id="AFBP01000008">
    <property type="protein sequence ID" value="EGG57142.1"/>
    <property type="molecule type" value="Genomic_DNA"/>
</dbReference>
<keyword evidence="4" id="KW-1185">Reference proteome</keyword>
<dbReference type="Gene3D" id="3.90.1570.30">
    <property type="match status" value="1"/>
</dbReference>
<reference evidence="3 4" key="1">
    <citation type="submission" date="2011-02" db="EMBL/GenBank/DDBJ databases">
        <authorList>
            <person name="Weinstock G."/>
            <person name="Sodergren E."/>
            <person name="Clifton S."/>
            <person name="Fulton L."/>
            <person name="Fulton B."/>
            <person name="Courtney L."/>
            <person name="Fronick C."/>
            <person name="Harrison M."/>
            <person name="Strong C."/>
            <person name="Farmer C."/>
            <person name="Delahaunty K."/>
            <person name="Markovic C."/>
            <person name="Hall O."/>
            <person name="Minx P."/>
            <person name="Tomlinson C."/>
            <person name="Mitreva M."/>
            <person name="Hou S."/>
            <person name="Chen J."/>
            <person name="Wollam A."/>
            <person name="Pepin K.H."/>
            <person name="Johnson M."/>
            <person name="Bhonagiri V."/>
            <person name="Zhang X."/>
            <person name="Suruliraj S."/>
            <person name="Warren W."/>
            <person name="Chinwalla A."/>
            <person name="Mardis E.R."/>
            <person name="Wilson R.K."/>
        </authorList>
    </citation>
    <scope>NUCLEOTIDE SEQUENCE [LARGE SCALE GENOMIC DNA]</scope>
    <source>
        <strain evidence="3 4">YIT 11859</strain>
    </source>
</reference>
<dbReference type="GO" id="GO:0006304">
    <property type="term" value="P:DNA modification"/>
    <property type="evidence" value="ECO:0007669"/>
    <property type="project" value="InterPro"/>
</dbReference>
<comment type="caution">
    <text evidence="3">The sequence shown here is derived from an EMBL/GenBank/DDBJ whole genome shotgun (WGS) entry which is preliminary data.</text>
</comment>
<dbReference type="GO" id="GO:0005829">
    <property type="term" value="C:cytosol"/>
    <property type="evidence" value="ECO:0007669"/>
    <property type="project" value="TreeGrafter"/>
</dbReference>
<dbReference type="GO" id="GO:0005524">
    <property type="term" value="F:ATP binding"/>
    <property type="evidence" value="ECO:0007669"/>
    <property type="project" value="InterPro"/>
</dbReference>
<dbReference type="SUPFAM" id="SSF52540">
    <property type="entry name" value="P-loop containing nucleoside triphosphate hydrolases"/>
    <property type="match status" value="2"/>
</dbReference>
<dbReference type="InterPro" id="IPR050742">
    <property type="entry name" value="Helicase_Restrict-Modif_Enz"/>
</dbReference>
<protein>
    <submittedName>
        <fullName evidence="3">Type III restriction enzyme, res subunit</fullName>
    </submittedName>
</protein>
<dbReference type="SMART" id="SM00487">
    <property type="entry name" value="DEXDc"/>
    <property type="match status" value="1"/>
</dbReference>
<proteinExistence type="predicted"/>
<dbReference type="PANTHER" id="PTHR47396:SF1">
    <property type="entry name" value="ATP-DEPENDENT HELICASE IRC3-RELATED"/>
    <property type="match status" value="1"/>
</dbReference>
<dbReference type="InterPro" id="IPR013670">
    <property type="entry name" value="EcoEI_R_C_dom"/>
</dbReference>